<accession>A0A834XEG9</accession>
<dbReference type="EMBL" id="JAAIUW010000002">
    <property type="protein sequence ID" value="KAF7841693.1"/>
    <property type="molecule type" value="Genomic_DNA"/>
</dbReference>
<evidence type="ECO:0000313" key="1">
    <source>
        <dbReference type="EMBL" id="KAF7841693.1"/>
    </source>
</evidence>
<sequence>MGLNLTTVNSRRLEIEKSEISAHFALENIAKRVEFASAVARHSRTLPSLTTVARYRRSPSSLTTVAHHCLKRQTEA</sequence>
<reference evidence="1" key="1">
    <citation type="submission" date="2020-09" db="EMBL/GenBank/DDBJ databases">
        <title>Genome-Enabled Discovery of Anthraquinone Biosynthesis in Senna tora.</title>
        <authorList>
            <person name="Kang S.-H."/>
            <person name="Pandey R.P."/>
            <person name="Lee C.-M."/>
            <person name="Sim J.-S."/>
            <person name="Jeong J.-T."/>
            <person name="Choi B.-S."/>
            <person name="Jung M."/>
            <person name="Ginzburg D."/>
            <person name="Zhao K."/>
            <person name="Won S.Y."/>
            <person name="Oh T.-J."/>
            <person name="Yu Y."/>
            <person name="Kim N.-H."/>
            <person name="Lee O.R."/>
            <person name="Lee T.-H."/>
            <person name="Bashyal P."/>
            <person name="Kim T.-S."/>
            <person name="Lee W.-H."/>
            <person name="Kawkins C."/>
            <person name="Kim C.-K."/>
            <person name="Kim J.S."/>
            <person name="Ahn B.O."/>
            <person name="Rhee S.Y."/>
            <person name="Sohng J.K."/>
        </authorList>
    </citation>
    <scope>NUCLEOTIDE SEQUENCE</scope>
    <source>
        <tissue evidence="1">Leaf</tissue>
    </source>
</reference>
<name>A0A834XEG9_9FABA</name>
<keyword evidence="2" id="KW-1185">Reference proteome</keyword>
<evidence type="ECO:0000313" key="2">
    <source>
        <dbReference type="Proteomes" id="UP000634136"/>
    </source>
</evidence>
<organism evidence="1 2">
    <name type="scientific">Senna tora</name>
    <dbReference type="NCBI Taxonomy" id="362788"/>
    <lineage>
        <taxon>Eukaryota</taxon>
        <taxon>Viridiplantae</taxon>
        <taxon>Streptophyta</taxon>
        <taxon>Embryophyta</taxon>
        <taxon>Tracheophyta</taxon>
        <taxon>Spermatophyta</taxon>
        <taxon>Magnoliopsida</taxon>
        <taxon>eudicotyledons</taxon>
        <taxon>Gunneridae</taxon>
        <taxon>Pentapetalae</taxon>
        <taxon>rosids</taxon>
        <taxon>fabids</taxon>
        <taxon>Fabales</taxon>
        <taxon>Fabaceae</taxon>
        <taxon>Caesalpinioideae</taxon>
        <taxon>Cassia clade</taxon>
        <taxon>Senna</taxon>
    </lineage>
</organism>
<proteinExistence type="predicted"/>
<dbReference type="Proteomes" id="UP000634136">
    <property type="component" value="Unassembled WGS sequence"/>
</dbReference>
<gene>
    <name evidence="1" type="ORF">G2W53_003991</name>
</gene>
<dbReference type="AlphaFoldDB" id="A0A834XEG9"/>
<comment type="caution">
    <text evidence="1">The sequence shown here is derived from an EMBL/GenBank/DDBJ whole genome shotgun (WGS) entry which is preliminary data.</text>
</comment>
<protein>
    <submittedName>
        <fullName evidence="1">Uncharacterized protein</fullName>
    </submittedName>
</protein>